<feature type="non-terminal residue" evidence="9">
    <location>
        <position position="410"/>
    </location>
</feature>
<organism evidence="9 10">
    <name type="scientific">Planctomyces bekefii</name>
    <dbReference type="NCBI Taxonomy" id="1653850"/>
    <lineage>
        <taxon>Bacteria</taxon>
        <taxon>Pseudomonadati</taxon>
        <taxon>Planctomycetota</taxon>
        <taxon>Planctomycetia</taxon>
        <taxon>Planctomycetales</taxon>
        <taxon>Planctomycetaceae</taxon>
        <taxon>Planctomyces</taxon>
    </lineage>
</organism>
<comment type="caution">
    <text evidence="9">The sequence shown here is derived from an EMBL/GenBank/DDBJ whole genome shotgun (WGS) entry which is preliminary data.</text>
</comment>
<reference evidence="9 10" key="2">
    <citation type="submission" date="2019-08" db="EMBL/GenBank/DDBJ databases">
        <authorList>
            <person name="Henke P."/>
        </authorList>
    </citation>
    <scope>NUCLEOTIDE SEQUENCE [LARGE SCALE GENOMIC DNA]</scope>
    <source>
        <strain evidence="9">Phe10_nw2017</strain>
    </source>
</reference>
<name>A0A5C6M5R0_9PLAN</name>
<keyword evidence="7" id="KW-0378">Hydrolase</keyword>
<dbReference type="GO" id="GO:0006508">
    <property type="term" value="P:proteolysis"/>
    <property type="evidence" value="ECO:0007669"/>
    <property type="project" value="UniProtKB-KW"/>
</dbReference>
<evidence type="ECO:0000256" key="7">
    <source>
        <dbReference type="ARBA" id="ARBA00022801"/>
    </source>
</evidence>
<protein>
    <recommendedName>
        <fullName evidence="5">Cyanophycinase</fullName>
        <ecNumber evidence="4">3.4.15.6</ecNumber>
    </recommendedName>
</protein>
<dbReference type="InterPro" id="IPR005320">
    <property type="entry name" value="Peptidase_S51"/>
</dbReference>
<accession>A0A5C6M5R0</accession>
<dbReference type="CDD" id="cd03145">
    <property type="entry name" value="GAT1_cyanophycinase"/>
    <property type="match status" value="1"/>
</dbReference>
<dbReference type="Pfam" id="PF03575">
    <property type="entry name" value="Peptidase_S51"/>
    <property type="match status" value="2"/>
</dbReference>
<proteinExistence type="inferred from homology"/>
<sequence>MPFFEYSGRPGTVAAVGGGELPSEIAASVVQTVGDNGTVVIIPDAAEDPVAAAAQAAEYLQTAGVKPAAIVGRSTALDDVVRGQVLQALGTARAVWIPGGQQSRLYQAWQNTQLESSLQQLLQRGGMIAGSSAGAAIMSRIMIASGKDTPQLATGWDLIPAAIVDQHFSQRNRIGRSQQAVSLHPGTVGLGIDEGTAVLLTGRTLRTVGSGNVTLLLGACSYRPAETIVLPSGASADWTQLRRAARQRAAGVDPGLPQFGASTVSKGALVIVGGGGMPQSIVDRFVQLAGGENASIVVLPTAVPRDQADLRVPGFLARAGVKKVTVLDQRGPEEVNSETFRSALKEATGIWFGGGRQWNFVDAYENTNAVAAFHEVLQRGGVIAGSSAGATIQGEFLVRGHPLGNQVMMA</sequence>
<dbReference type="PANTHER" id="PTHR36175">
    <property type="entry name" value="CYANOPHYCINASE"/>
    <property type="match status" value="1"/>
</dbReference>
<dbReference type="GO" id="GO:0008241">
    <property type="term" value="F:peptidyl-dipeptidase activity"/>
    <property type="evidence" value="ECO:0007669"/>
    <property type="project" value="UniProtKB-EC"/>
</dbReference>
<evidence type="ECO:0000256" key="8">
    <source>
        <dbReference type="ARBA" id="ARBA00022825"/>
    </source>
</evidence>
<evidence type="ECO:0000256" key="5">
    <source>
        <dbReference type="ARBA" id="ARBA00015719"/>
    </source>
</evidence>
<evidence type="ECO:0000256" key="4">
    <source>
        <dbReference type="ARBA" id="ARBA00013115"/>
    </source>
</evidence>
<evidence type="ECO:0000256" key="2">
    <source>
        <dbReference type="ARBA" id="ARBA00002039"/>
    </source>
</evidence>
<dbReference type="PANTHER" id="PTHR36175:SF1">
    <property type="entry name" value="CYANOPHYCINASE"/>
    <property type="match status" value="1"/>
</dbReference>
<dbReference type="NCBIfam" id="TIGR02069">
    <property type="entry name" value="cyanophycinase"/>
    <property type="match status" value="1"/>
</dbReference>
<keyword evidence="6" id="KW-0645">Protease</keyword>
<comment type="catalytic activity">
    <reaction evidence="1">
        <text>[L-4-(L-arginin-2-N-yl)aspartate](n) + H2O = [L-4-(L-arginin-2-N-yl)aspartate](n-1) + L-4-(L-arginin-2-N-yl)aspartate</text>
        <dbReference type="Rhea" id="RHEA:12845"/>
        <dbReference type="Rhea" id="RHEA-COMP:13728"/>
        <dbReference type="Rhea" id="RHEA-COMP:13734"/>
        <dbReference type="ChEBI" id="CHEBI:15377"/>
        <dbReference type="ChEBI" id="CHEBI:137986"/>
        <dbReference type="ChEBI" id="CHEBI:137991"/>
        <dbReference type="EC" id="3.4.15.6"/>
    </reaction>
</comment>
<dbReference type="SUPFAM" id="SSF52317">
    <property type="entry name" value="Class I glutamine amidotransferase-like"/>
    <property type="match status" value="2"/>
</dbReference>
<keyword evidence="8" id="KW-0720">Serine protease</keyword>
<evidence type="ECO:0000313" key="10">
    <source>
        <dbReference type="Proteomes" id="UP000321083"/>
    </source>
</evidence>
<dbReference type="AlphaFoldDB" id="A0A5C6M5R0"/>
<reference evidence="9 10" key="1">
    <citation type="submission" date="2019-08" db="EMBL/GenBank/DDBJ databases">
        <title>100 year-old enigma solved: identification of Planctomyces bekefii, the type genus and species of the phylum Planctomycetes.</title>
        <authorList>
            <person name="Svetlana D.N."/>
            <person name="Overmann J."/>
        </authorList>
    </citation>
    <scope>NUCLEOTIDE SEQUENCE [LARGE SCALE GENOMIC DNA]</scope>
    <source>
        <strain evidence="9">Phe10_nw2017</strain>
    </source>
</reference>
<keyword evidence="10" id="KW-1185">Reference proteome</keyword>
<comment type="similarity">
    <text evidence="3">Belongs to the peptidase S51 family.</text>
</comment>
<evidence type="ECO:0000313" key="9">
    <source>
        <dbReference type="EMBL" id="TWW08341.1"/>
    </source>
</evidence>
<dbReference type="GO" id="GO:0008236">
    <property type="term" value="F:serine-type peptidase activity"/>
    <property type="evidence" value="ECO:0007669"/>
    <property type="project" value="UniProtKB-KW"/>
</dbReference>
<dbReference type="InterPro" id="IPR029062">
    <property type="entry name" value="Class_I_gatase-like"/>
</dbReference>
<gene>
    <name evidence="9" type="ORF">E3A20_25300</name>
</gene>
<dbReference type="InterPro" id="IPR011811">
    <property type="entry name" value="Peptidase_S51_cyanophycinase"/>
</dbReference>
<dbReference type="Gene3D" id="3.40.50.880">
    <property type="match status" value="2"/>
</dbReference>
<evidence type="ECO:0000256" key="1">
    <source>
        <dbReference type="ARBA" id="ARBA00001092"/>
    </source>
</evidence>
<dbReference type="Proteomes" id="UP000321083">
    <property type="component" value="Unassembled WGS sequence"/>
</dbReference>
<dbReference type="EC" id="3.4.15.6" evidence="4"/>
<evidence type="ECO:0000256" key="3">
    <source>
        <dbReference type="ARBA" id="ARBA00006534"/>
    </source>
</evidence>
<dbReference type="EMBL" id="SRHE01000717">
    <property type="protein sequence ID" value="TWW08341.1"/>
    <property type="molecule type" value="Genomic_DNA"/>
</dbReference>
<evidence type="ECO:0000256" key="6">
    <source>
        <dbReference type="ARBA" id="ARBA00022670"/>
    </source>
</evidence>
<comment type="function">
    <text evidence="2">Exopeptidase that catalyzes the hydrolytic cleavage of multi-L-arginyl-poly-L-aspartic acid (cyanophycin; a water-insoluble reserve polymer) into aspartate-arginine dipeptides.</text>
</comment>